<dbReference type="AlphaFoldDB" id="A0A1V2I454"/>
<feature type="region of interest" description="Disordered" evidence="1">
    <location>
        <begin position="117"/>
        <end position="146"/>
    </location>
</feature>
<dbReference type="STRING" id="1834516.BL253_27900"/>
<name>A0A1V2I454_9ACTN</name>
<dbReference type="OrthoDB" id="9842050at2"/>
<dbReference type="Proteomes" id="UP000188929">
    <property type="component" value="Unassembled WGS sequence"/>
</dbReference>
<keyword evidence="3" id="KW-1185">Reference proteome</keyword>
<sequence>MSLIADREPKLFVNDADRRLTYQWTVRRVEEARTPGTLLVNLTIRHFGSSKEYYAELRNETETDHGIGITKYGMNDPVWHRREPVARYSRKGLRAFAEQTLAALRQADTTGEPLYVDLADTPPADAASEASPPATAPVTGVAHGDQ</sequence>
<dbReference type="EMBL" id="MOMC01000062">
    <property type="protein sequence ID" value="ONH25197.1"/>
    <property type="molecule type" value="Genomic_DNA"/>
</dbReference>
<reference evidence="3" key="1">
    <citation type="submission" date="2016-10" db="EMBL/GenBank/DDBJ databases">
        <title>Frankia sp. NRRL B-16386 Genome sequencing.</title>
        <authorList>
            <person name="Ghodhbane-Gtari F."/>
            <person name="Swanson E."/>
            <person name="Gueddou A."/>
            <person name="Hezbri K."/>
            <person name="Ktari K."/>
            <person name="Nouioui I."/>
            <person name="Morris K."/>
            <person name="Simpson S."/>
            <person name="Abebe-Akele F."/>
            <person name="Thomas K."/>
            <person name="Gtari M."/>
            <person name="Tisa L.S."/>
        </authorList>
    </citation>
    <scope>NUCLEOTIDE SEQUENCE [LARGE SCALE GENOMIC DNA]</scope>
    <source>
        <strain evidence="3">NRRL B-16386</strain>
    </source>
</reference>
<feature type="compositionally biased region" description="Low complexity" evidence="1">
    <location>
        <begin position="119"/>
        <end position="137"/>
    </location>
</feature>
<evidence type="ECO:0000313" key="2">
    <source>
        <dbReference type="EMBL" id="ONH25197.1"/>
    </source>
</evidence>
<evidence type="ECO:0000256" key="1">
    <source>
        <dbReference type="SAM" id="MobiDB-lite"/>
    </source>
</evidence>
<dbReference type="RefSeq" id="WP_076820367.1">
    <property type="nucleotide sequence ID" value="NZ_MOMC01000062.1"/>
</dbReference>
<accession>A0A1V2I454</accession>
<evidence type="ECO:0000313" key="3">
    <source>
        <dbReference type="Proteomes" id="UP000188929"/>
    </source>
</evidence>
<protein>
    <submittedName>
        <fullName evidence="2">Uncharacterized protein</fullName>
    </submittedName>
</protein>
<proteinExistence type="predicted"/>
<gene>
    <name evidence="2" type="ORF">BL253_27900</name>
</gene>
<organism evidence="2 3">
    <name type="scientific">Pseudofrankia asymbiotica</name>
    <dbReference type="NCBI Taxonomy" id="1834516"/>
    <lineage>
        <taxon>Bacteria</taxon>
        <taxon>Bacillati</taxon>
        <taxon>Actinomycetota</taxon>
        <taxon>Actinomycetes</taxon>
        <taxon>Frankiales</taxon>
        <taxon>Frankiaceae</taxon>
        <taxon>Pseudofrankia</taxon>
    </lineage>
</organism>
<comment type="caution">
    <text evidence="2">The sequence shown here is derived from an EMBL/GenBank/DDBJ whole genome shotgun (WGS) entry which is preliminary data.</text>
</comment>